<evidence type="ECO:0000313" key="3">
    <source>
        <dbReference type="Proteomes" id="UP000315750"/>
    </source>
</evidence>
<accession>A0A518AT75</accession>
<dbReference type="EMBL" id="CP036278">
    <property type="protein sequence ID" value="QDU57918.1"/>
    <property type="molecule type" value="Genomic_DNA"/>
</dbReference>
<gene>
    <name evidence="2" type="ORF">Pan181_41410</name>
</gene>
<organism evidence="2 3">
    <name type="scientific">Aeoliella mucimassa</name>
    <dbReference type="NCBI Taxonomy" id="2527972"/>
    <lineage>
        <taxon>Bacteria</taxon>
        <taxon>Pseudomonadati</taxon>
        <taxon>Planctomycetota</taxon>
        <taxon>Planctomycetia</taxon>
        <taxon>Pirellulales</taxon>
        <taxon>Lacipirellulaceae</taxon>
        <taxon>Aeoliella</taxon>
    </lineage>
</organism>
<evidence type="ECO:0008006" key="4">
    <source>
        <dbReference type="Google" id="ProtNLM"/>
    </source>
</evidence>
<dbReference type="KEGG" id="amuc:Pan181_41410"/>
<evidence type="ECO:0000256" key="1">
    <source>
        <dbReference type="SAM" id="SignalP"/>
    </source>
</evidence>
<keyword evidence="3" id="KW-1185">Reference proteome</keyword>
<proteinExistence type="predicted"/>
<name>A0A518AT75_9BACT</name>
<sequence length="170" mass="17956" precursor="true">MKSRSFRLAVNLCVTGALLLPAAGLPAATRMDCEAQPAESTTCQGCGCCAVNGPDDRCCCCGPPKQATAKPEQDLAKSCCEQESLNTEQKDVAPELLDVCTCGLSDRVPAIPSPEQQPVAQQLVLKLTMVGDSLALCNDEACKLPTGRQESLSATLLSDGAQQRLCVWRI</sequence>
<feature type="signal peptide" evidence="1">
    <location>
        <begin position="1"/>
        <end position="27"/>
    </location>
</feature>
<keyword evidence="1" id="KW-0732">Signal</keyword>
<evidence type="ECO:0000313" key="2">
    <source>
        <dbReference type="EMBL" id="QDU57918.1"/>
    </source>
</evidence>
<reference evidence="2 3" key="1">
    <citation type="submission" date="2019-02" db="EMBL/GenBank/DDBJ databases">
        <title>Deep-cultivation of Planctomycetes and their phenomic and genomic characterization uncovers novel biology.</title>
        <authorList>
            <person name="Wiegand S."/>
            <person name="Jogler M."/>
            <person name="Boedeker C."/>
            <person name="Pinto D."/>
            <person name="Vollmers J."/>
            <person name="Rivas-Marin E."/>
            <person name="Kohn T."/>
            <person name="Peeters S.H."/>
            <person name="Heuer A."/>
            <person name="Rast P."/>
            <person name="Oberbeckmann S."/>
            <person name="Bunk B."/>
            <person name="Jeske O."/>
            <person name="Meyerdierks A."/>
            <person name="Storesund J.E."/>
            <person name="Kallscheuer N."/>
            <person name="Luecker S."/>
            <person name="Lage O.M."/>
            <person name="Pohl T."/>
            <person name="Merkel B.J."/>
            <person name="Hornburger P."/>
            <person name="Mueller R.-W."/>
            <person name="Bruemmer F."/>
            <person name="Labrenz M."/>
            <person name="Spormann A.M."/>
            <person name="Op den Camp H."/>
            <person name="Overmann J."/>
            <person name="Amann R."/>
            <person name="Jetten M.S.M."/>
            <person name="Mascher T."/>
            <person name="Medema M.H."/>
            <person name="Devos D.P."/>
            <person name="Kaster A.-K."/>
            <person name="Ovreas L."/>
            <person name="Rohde M."/>
            <person name="Galperin M.Y."/>
            <person name="Jogler C."/>
        </authorList>
    </citation>
    <scope>NUCLEOTIDE SEQUENCE [LARGE SCALE GENOMIC DNA]</scope>
    <source>
        <strain evidence="2 3">Pan181</strain>
    </source>
</reference>
<feature type="chain" id="PRO_5022049405" description="Secreted protein" evidence="1">
    <location>
        <begin position="28"/>
        <end position="170"/>
    </location>
</feature>
<dbReference type="AlphaFoldDB" id="A0A518AT75"/>
<dbReference type="Proteomes" id="UP000315750">
    <property type="component" value="Chromosome"/>
</dbReference>
<protein>
    <recommendedName>
        <fullName evidence="4">Secreted protein</fullName>
    </recommendedName>
</protein>